<evidence type="ECO:0000256" key="5">
    <source>
        <dbReference type="ARBA" id="ARBA00022989"/>
    </source>
</evidence>
<sequence>MDLFAFTVTFFLVLDPFGNAPVFHAVLAKVPEPRRKAVLARELLFSLAILMGFLLFGKHVLGFLGLRPPTLSISGGIVLFLIALGMVFPARGMLGGESEDDEPYIVPMAVPLIAGPSSIALLLLVSSKHPDHLTQIAFAATGAWLASSLILWFSPVVLRALGPRGSRAIERLMGLLLILVSVQMFLDGVATYQAATH</sequence>
<keyword evidence="9" id="KW-1185">Reference proteome</keyword>
<feature type="transmembrane region" description="Helical" evidence="7">
    <location>
        <begin position="104"/>
        <end position="124"/>
    </location>
</feature>
<organism evidence="8 9">
    <name type="scientific">Luteolibacter pohnpeiensis</name>
    <dbReference type="NCBI Taxonomy" id="454153"/>
    <lineage>
        <taxon>Bacteria</taxon>
        <taxon>Pseudomonadati</taxon>
        <taxon>Verrucomicrobiota</taxon>
        <taxon>Verrucomicrobiia</taxon>
        <taxon>Verrucomicrobiales</taxon>
        <taxon>Verrucomicrobiaceae</taxon>
        <taxon>Luteolibacter</taxon>
    </lineage>
</organism>
<comment type="similarity">
    <text evidence="2 7">Belongs to the UPF0056 (MarC) family.</text>
</comment>
<protein>
    <recommendedName>
        <fullName evidence="7">UPF0056 membrane protein</fullName>
    </recommendedName>
</protein>
<keyword evidence="5 7" id="KW-1133">Transmembrane helix</keyword>
<dbReference type="GO" id="GO:0005886">
    <property type="term" value="C:plasma membrane"/>
    <property type="evidence" value="ECO:0007669"/>
    <property type="project" value="UniProtKB-SubCell"/>
</dbReference>
<dbReference type="PANTHER" id="PTHR33508:SF10">
    <property type="entry name" value="UPF0056 INNER MEMBRANE PROTEIN YHGN"/>
    <property type="match status" value="1"/>
</dbReference>
<evidence type="ECO:0000256" key="7">
    <source>
        <dbReference type="RuleBase" id="RU362048"/>
    </source>
</evidence>
<evidence type="ECO:0000256" key="6">
    <source>
        <dbReference type="ARBA" id="ARBA00023136"/>
    </source>
</evidence>
<keyword evidence="6 7" id="KW-0472">Membrane</keyword>
<proteinExistence type="inferred from homology"/>
<name>A0A934S670_9BACT</name>
<evidence type="ECO:0000313" key="9">
    <source>
        <dbReference type="Proteomes" id="UP000603141"/>
    </source>
</evidence>
<dbReference type="PANTHER" id="PTHR33508">
    <property type="entry name" value="UPF0056 MEMBRANE PROTEIN YHCE"/>
    <property type="match status" value="1"/>
</dbReference>
<comment type="caution">
    <text evidence="8">The sequence shown here is derived from an EMBL/GenBank/DDBJ whole genome shotgun (WGS) entry which is preliminary data.</text>
</comment>
<evidence type="ECO:0000313" key="8">
    <source>
        <dbReference type="EMBL" id="MBK1882962.1"/>
    </source>
</evidence>
<dbReference type="RefSeq" id="WP_200270607.1">
    <property type="nucleotide sequence ID" value="NZ_JAENIJ010000016.1"/>
</dbReference>
<keyword evidence="4 7" id="KW-0812">Transmembrane</keyword>
<feature type="transmembrane region" description="Helical" evidence="7">
    <location>
        <begin position="44"/>
        <end position="64"/>
    </location>
</feature>
<gene>
    <name evidence="8" type="ORF">JIN85_11085</name>
</gene>
<evidence type="ECO:0000256" key="3">
    <source>
        <dbReference type="ARBA" id="ARBA00022475"/>
    </source>
</evidence>
<reference evidence="8" key="1">
    <citation type="submission" date="2021-01" db="EMBL/GenBank/DDBJ databases">
        <title>Modified the classification status of verrucomicrobia.</title>
        <authorList>
            <person name="Feng X."/>
        </authorList>
    </citation>
    <scope>NUCLEOTIDE SEQUENCE</scope>
    <source>
        <strain evidence="8">KCTC 22041</strain>
    </source>
</reference>
<evidence type="ECO:0000256" key="4">
    <source>
        <dbReference type="ARBA" id="ARBA00022692"/>
    </source>
</evidence>
<dbReference type="Proteomes" id="UP000603141">
    <property type="component" value="Unassembled WGS sequence"/>
</dbReference>
<dbReference type="AlphaFoldDB" id="A0A934S670"/>
<dbReference type="InterPro" id="IPR002771">
    <property type="entry name" value="Multi_antbiot-R_MarC"/>
</dbReference>
<accession>A0A934S670</accession>
<keyword evidence="3" id="KW-1003">Cell membrane</keyword>
<feature type="transmembrane region" description="Helical" evidence="7">
    <location>
        <begin position="136"/>
        <end position="153"/>
    </location>
</feature>
<dbReference type="NCBIfam" id="TIGR00427">
    <property type="entry name" value="NAAT family transporter"/>
    <property type="match status" value="1"/>
</dbReference>
<comment type="subcellular location">
    <subcellularLocation>
        <location evidence="1 7">Cell membrane</location>
        <topology evidence="1 7">Multi-pass membrane protein</topology>
    </subcellularLocation>
</comment>
<feature type="transmembrane region" description="Helical" evidence="7">
    <location>
        <begin position="173"/>
        <end position="195"/>
    </location>
</feature>
<comment type="caution">
    <text evidence="7">Lacks conserved residue(s) required for the propagation of feature annotation.</text>
</comment>
<evidence type="ECO:0000256" key="2">
    <source>
        <dbReference type="ARBA" id="ARBA00009784"/>
    </source>
</evidence>
<feature type="transmembrane region" description="Helical" evidence="7">
    <location>
        <begin position="71"/>
        <end position="92"/>
    </location>
</feature>
<dbReference type="Pfam" id="PF01914">
    <property type="entry name" value="MarC"/>
    <property type="match status" value="1"/>
</dbReference>
<evidence type="ECO:0000256" key="1">
    <source>
        <dbReference type="ARBA" id="ARBA00004651"/>
    </source>
</evidence>
<dbReference type="EMBL" id="JAENIJ010000016">
    <property type="protein sequence ID" value="MBK1882962.1"/>
    <property type="molecule type" value="Genomic_DNA"/>
</dbReference>